<keyword evidence="1" id="KW-1133">Transmembrane helix</keyword>
<protein>
    <submittedName>
        <fullName evidence="2">Uncharacterized protein</fullName>
    </submittedName>
</protein>
<sequence length="68" mass="8491">MSGEPMCNFTTTFYVWSLEVFSVLSFHFFFKVYCIFLFYFWMDEAVCRYQYYIIDIGWYNVISWMLLH</sequence>
<evidence type="ECO:0000313" key="3">
    <source>
        <dbReference type="Proteomes" id="UP000006729"/>
    </source>
</evidence>
<evidence type="ECO:0000256" key="1">
    <source>
        <dbReference type="SAM" id="Phobius"/>
    </source>
</evidence>
<dbReference type="InParanoid" id="A0A3N7EZF4"/>
<accession>A0A3N7EZF4</accession>
<keyword evidence="3" id="KW-1185">Reference proteome</keyword>
<feature type="transmembrane region" description="Helical" evidence="1">
    <location>
        <begin position="20"/>
        <end position="42"/>
    </location>
</feature>
<keyword evidence="1" id="KW-0472">Membrane</keyword>
<proteinExistence type="predicted"/>
<keyword evidence="1" id="KW-0812">Transmembrane</keyword>
<evidence type="ECO:0000313" key="2">
    <source>
        <dbReference type="EMBL" id="RQO90856.1"/>
    </source>
</evidence>
<dbReference type="EMBL" id="CM009294">
    <property type="protein sequence ID" value="RQO90856.1"/>
    <property type="molecule type" value="Genomic_DNA"/>
</dbReference>
<gene>
    <name evidence="2" type="ORF">POPTR_005G211450</name>
</gene>
<name>A0A3N7EZF4_POPTR</name>
<dbReference type="AlphaFoldDB" id="A0A3N7EZF4"/>
<organism evidence="2 3">
    <name type="scientific">Populus trichocarpa</name>
    <name type="common">Western balsam poplar</name>
    <name type="synonym">Populus balsamifera subsp. trichocarpa</name>
    <dbReference type="NCBI Taxonomy" id="3694"/>
    <lineage>
        <taxon>Eukaryota</taxon>
        <taxon>Viridiplantae</taxon>
        <taxon>Streptophyta</taxon>
        <taxon>Embryophyta</taxon>
        <taxon>Tracheophyta</taxon>
        <taxon>Spermatophyta</taxon>
        <taxon>Magnoliopsida</taxon>
        <taxon>eudicotyledons</taxon>
        <taxon>Gunneridae</taxon>
        <taxon>Pentapetalae</taxon>
        <taxon>rosids</taxon>
        <taxon>fabids</taxon>
        <taxon>Malpighiales</taxon>
        <taxon>Salicaceae</taxon>
        <taxon>Saliceae</taxon>
        <taxon>Populus</taxon>
    </lineage>
</organism>
<dbReference type="Proteomes" id="UP000006729">
    <property type="component" value="Chromosome 5"/>
</dbReference>
<reference evidence="2 3" key="1">
    <citation type="journal article" date="2006" name="Science">
        <title>The genome of black cottonwood, Populus trichocarpa (Torr. &amp; Gray).</title>
        <authorList>
            <person name="Tuskan G.A."/>
            <person name="Difazio S."/>
            <person name="Jansson S."/>
            <person name="Bohlmann J."/>
            <person name="Grigoriev I."/>
            <person name="Hellsten U."/>
            <person name="Putnam N."/>
            <person name="Ralph S."/>
            <person name="Rombauts S."/>
            <person name="Salamov A."/>
            <person name="Schein J."/>
            <person name="Sterck L."/>
            <person name="Aerts A."/>
            <person name="Bhalerao R.R."/>
            <person name="Bhalerao R.P."/>
            <person name="Blaudez D."/>
            <person name="Boerjan W."/>
            <person name="Brun A."/>
            <person name="Brunner A."/>
            <person name="Busov V."/>
            <person name="Campbell M."/>
            <person name="Carlson J."/>
            <person name="Chalot M."/>
            <person name="Chapman J."/>
            <person name="Chen G.L."/>
            <person name="Cooper D."/>
            <person name="Coutinho P.M."/>
            <person name="Couturier J."/>
            <person name="Covert S."/>
            <person name="Cronk Q."/>
            <person name="Cunningham R."/>
            <person name="Davis J."/>
            <person name="Degroeve S."/>
            <person name="Dejardin A."/>
            <person name="Depamphilis C."/>
            <person name="Detter J."/>
            <person name="Dirks B."/>
            <person name="Dubchak I."/>
            <person name="Duplessis S."/>
            <person name="Ehlting J."/>
            <person name="Ellis B."/>
            <person name="Gendler K."/>
            <person name="Goodstein D."/>
            <person name="Gribskov M."/>
            <person name="Grimwood J."/>
            <person name="Groover A."/>
            <person name="Gunter L."/>
            <person name="Hamberger B."/>
            <person name="Heinze B."/>
            <person name="Helariutta Y."/>
            <person name="Henrissat B."/>
            <person name="Holligan D."/>
            <person name="Holt R."/>
            <person name="Huang W."/>
            <person name="Islam-Faridi N."/>
            <person name="Jones S."/>
            <person name="Jones-Rhoades M."/>
            <person name="Jorgensen R."/>
            <person name="Joshi C."/>
            <person name="Kangasjarvi J."/>
            <person name="Karlsson J."/>
            <person name="Kelleher C."/>
            <person name="Kirkpatrick R."/>
            <person name="Kirst M."/>
            <person name="Kohler A."/>
            <person name="Kalluri U."/>
            <person name="Larimer F."/>
            <person name="Leebens-Mack J."/>
            <person name="Leple J.C."/>
            <person name="Locascio P."/>
            <person name="Lou Y."/>
            <person name="Lucas S."/>
            <person name="Martin F."/>
            <person name="Montanini B."/>
            <person name="Napoli C."/>
            <person name="Nelson D.R."/>
            <person name="Nelson C."/>
            <person name="Nieminen K."/>
            <person name="Nilsson O."/>
            <person name="Pereda V."/>
            <person name="Peter G."/>
            <person name="Philippe R."/>
            <person name="Pilate G."/>
            <person name="Poliakov A."/>
            <person name="Razumovskaya J."/>
            <person name="Richardson P."/>
            <person name="Rinaldi C."/>
            <person name="Ritland K."/>
            <person name="Rouze P."/>
            <person name="Ryaboy D."/>
            <person name="Schmutz J."/>
            <person name="Schrader J."/>
            <person name="Segerman B."/>
            <person name="Shin H."/>
            <person name="Siddiqui A."/>
            <person name="Sterky F."/>
            <person name="Terry A."/>
            <person name="Tsai C.J."/>
            <person name="Uberbacher E."/>
            <person name="Unneberg P."/>
            <person name="Vahala J."/>
            <person name="Wall K."/>
            <person name="Wessler S."/>
            <person name="Yang G."/>
            <person name="Yin T."/>
            <person name="Douglas C."/>
            <person name="Marra M."/>
            <person name="Sandberg G."/>
            <person name="Van de Peer Y."/>
            <person name="Rokhsar D."/>
        </authorList>
    </citation>
    <scope>NUCLEOTIDE SEQUENCE [LARGE SCALE GENOMIC DNA]</scope>
    <source>
        <strain evidence="3">cv. Nisqually</strain>
    </source>
</reference>